<evidence type="ECO:0000256" key="1">
    <source>
        <dbReference type="ARBA" id="ARBA00022603"/>
    </source>
</evidence>
<dbReference type="NCBIfam" id="TIGR00756">
    <property type="entry name" value="PPR"/>
    <property type="match status" value="1"/>
</dbReference>
<dbReference type="InterPro" id="IPR002885">
    <property type="entry name" value="PPR_rpt"/>
</dbReference>
<dbReference type="GO" id="GO:0019825">
    <property type="term" value="F:oxygen binding"/>
    <property type="evidence" value="ECO:0007669"/>
    <property type="project" value="InterPro"/>
</dbReference>
<feature type="repeat" description="PPR" evidence="6">
    <location>
        <begin position="1195"/>
        <end position="1229"/>
    </location>
</feature>
<dbReference type="SUPFAM" id="SSF53335">
    <property type="entry name" value="S-adenosyl-L-methionine-dependent methyltransferases"/>
    <property type="match status" value="1"/>
</dbReference>
<accession>A0AA36J0Z4</accession>
<keyword evidence="2" id="KW-0808">Transferase</keyword>
<dbReference type="InterPro" id="IPR012292">
    <property type="entry name" value="Globin/Proto"/>
</dbReference>
<dbReference type="Pfam" id="PF13578">
    <property type="entry name" value="Methyltransf_24"/>
    <property type="match status" value="1"/>
</dbReference>
<feature type="transmembrane region" description="Helical" evidence="8">
    <location>
        <begin position="715"/>
        <end position="738"/>
    </location>
</feature>
<dbReference type="InterPro" id="IPR029063">
    <property type="entry name" value="SAM-dependent_MTases_sf"/>
</dbReference>
<dbReference type="Gene3D" id="1.25.40.10">
    <property type="entry name" value="Tetratricopeptide repeat domain"/>
    <property type="match status" value="3"/>
</dbReference>
<keyword evidence="11" id="KW-1185">Reference proteome</keyword>
<feature type="transmembrane region" description="Helical" evidence="8">
    <location>
        <begin position="803"/>
        <end position="825"/>
    </location>
</feature>
<dbReference type="Gene3D" id="1.10.490.10">
    <property type="entry name" value="Globins"/>
    <property type="match status" value="2"/>
</dbReference>
<dbReference type="PROSITE" id="PS50206">
    <property type="entry name" value="RHODANESE_3"/>
    <property type="match status" value="1"/>
</dbReference>
<dbReference type="Pfam" id="PF01535">
    <property type="entry name" value="PPR"/>
    <property type="match status" value="2"/>
</dbReference>
<evidence type="ECO:0000256" key="3">
    <source>
        <dbReference type="ARBA" id="ARBA00022691"/>
    </source>
</evidence>
<dbReference type="PANTHER" id="PTHR47936">
    <property type="entry name" value="PPR_LONG DOMAIN-CONTAINING PROTEIN"/>
    <property type="match status" value="1"/>
</dbReference>
<evidence type="ECO:0000256" key="7">
    <source>
        <dbReference type="SAM" id="MobiDB-lite"/>
    </source>
</evidence>
<dbReference type="PROSITE" id="PS51682">
    <property type="entry name" value="SAM_OMT_I"/>
    <property type="match status" value="1"/>
</dbReference>
<dbReference type="InterPro" id="IPR002935">
    <property type="entry name" value="SAM_O-MeTrfase"/>
</dbReference>
<evidence type="ECO:0000256" key="5">
    <source>
        <dbReference type="ARBA" id="ARBA00023453"/>
    </source>
</evidence>
<keyword evidence="1" id="KW-0489">Methyltransferase</keyword>
<dbReference type="GO" id="GO:0020037">
    <property type="term" value="F:heme binding"/>
    <property type="evidence" value="ECO:0007669"/>
    <property type="project" value="InterPro"/>
</dbReference>
<dbReference type="CDD" id="cd01040">
    <property type="entry name" value="Mb-like"/>
    <property type="match status" value="2"/>
</dbReference>
<feature type="region of interest" description="Disordered" evidence="7">
    <location>
        <begin position="105"/>
        <end position="157"/>
    </location>
</feature>
<keyword evidence="4" id="KW-0677">Repeat</keyword>
<dbReference type="InterPro" id="IPR044399">
    <property type="entry name" value="Mb-like_M"/>
</dbReference>
<dbReference type="PROSITE" id="PS51375">
    <property type="entry name" value="PPR"/>
    <property type="match status" value="2"/>
</dbReference>
<dbReference type="SUPFAM" id="SSF46458">
    <property type="entry name" value="Globin-like"/>
    <property type="match status" value="2"/>
</dbReference>
<evidence type="ECO:0000256" key="2">
    <source>
        <dbReference type="ARBA" id="ARBA00022679"/>
    </source>
</evidence>
<feature type="compositionally biased region" description="Low complexity" evidence="7">
    <location>
        <begin position="957"/>
        <end position="977"/>
    </location>
</feature>
<gene>
    <name evidence="10" type="ORF">EVOR1521_LOCUS20741</name>
</gene>
<comment type="caution">
    <text evidence="10">The sequence shown here is derived from an EMBL/GenBank/DDBJ whole genome shotgun (WGS) entry which is preliminary data.</text>
</comment>
<keyword evidence="8" id="KW-1133">Transmembrane helix</keyword>
<feature type="repeat" description="PPR" evidence="6">
    <location>
        <begin position="1039"/>
        <end position="1073"/>
    </location>
</feature>
<dbReference type="Proteomes" id="UP001178507">
    <property type="component" value="Unassembled WGS sequence"/>
</dbReference>
<evidence type="ECO:0000313" key="11">
    <source>
        <dbReference type="Proteomes" id="UP001178507"/>
    </source>
</evidence>
<feature type="region of interest" description="Disordered" evidence="7">
    <location>
        <begin position="946"/>
        <end position="979"/>
    </location>
</feature>
<keyword evidence="8" id="KW-0472">Membrane</keyword>
<evidence type="ECO:0000256" key="4">
    <source>
        <dbReference type="ARBA" id="ARBA00022737"/>
    </source>
</evidence>
<feature type="transmembrane region" description="Helical" evidence="8">
    <location>
        <begin position="657"/>
        <end position="676"/>
    </location>
</feature>
<evidence type="ECO:0000256" key="8">
    <source>
        <dbReference type="SAM" id="Phobius"/>
    </source>
</evidence>
<dbReference type="EMBL" id="CAUJNA010003234">
    <property type="protein sequence ID" value="CAJ1396519.1"/>
    <property type="molecule type" value="Genomic_DNA"/>
</dbReference>
<organism evidence="10 11">
    <name type="scientific">Effrenium voratum</name>
    <dbReference type="NCBI Taxonomy" id="2562239"/>
    <lineage>
        <taxon>Eukaryota</taxon>
        <taxon>Sar</taxon>
        <taxon>Alveolata</taxon>
        <taxon>Dinophyceae</taxon>
        <taxon>Suessiales</taxon>
        <taxon>Symbiodiniaceae</taxon>
        <taxon>Effrenium</taxon>
    </lineage>
</organism>
<evidence type="ECO:0000256" key="6">
    <source>
        <dbReference type="PROSITE-ProRule" id="PRU00708"/>
    </source>
</evidence>
<name>A0AA36J0Z4_9DINO</name>
<protein>
    <recommendedName>
        <fullName evidence="9">Rhodanese domain-containing protein</fullName>
    </recommendedName>
</protein>
<keyword evidence="8" id="KW-0812">Transmembrane</keyword>
<dbReference type="GO" id="GO:0032259">
    <property type="term" value="P:methylation"/>
    <property type="evidence" value="ECO:0007669"/>
    <property type="project" value="UniProtKB-KW"/>
</dbReference>
<evidence type="ECO:0000313" key="10">
    <source>
        <dbReference type="EMBL" id="CAJ1396519.1"/>
    </source>
</evidence>
<feature type="compositionally biased region" description="Basic and acidic residues" evidence="7">
    <location>
        <begin position="920"/>
        <end position="929"/>
    </location>
</feature>
<dbReference type="PANTHER" id="PTHR47936:SF1">
    <property type="entry name" value="PENTATRICOPEPTIDE REPEAT-CONTAINING PROTEIN GUN1, CHLOROPLASTIC"/>
    <property type="match status" value="1"/>
</dbReference>
<reference evidence="10" key="1">
    <citation type="submission" date="2023-08" db="EMBL/GenBank/DDBJ databases">
        <authorList>
            <person name="Chen Y."/>
            <person name="Shah S."/>
            <person name="Dougan E. K."/>
            <person name="Thang M."/>
            <person name="Chan C."/>
        </authorList>
    </citation>
    <scope>NUCLEOTIDE SEQUENCE</scope>
</reference>
<feature type="domain" description="Rhodanese" evidence="9">
    <location>
        <begin position="1429"/>
        <end position="1515"/>
    </location>
</feature>
<evidence type="ECO:0000259" key="9">
    <source>
        <dbReference type="PROSITE" id="PS50206"/>
    </source>
</evidence>
<comment type="similarity">
    <text evidence="5">Belongs to the class I-like SAM-binding methyltransferase superfamily. Cation-dependent O-methyltransferase family.</text>
</comment>
<feature type="compositionally biased region" description="Basic and acidic residues" evidence="7">
    <location>
        <begin position="105"/>
        <end position="120"/>
    </location>
</feature>
<dbReference type="InterPro" id="IPR009050">
    <property type="entry name" value="Globin-like_sf"/>
</dbReference>
<feature type="region of interest" description="Disordered" evidence="7">
    <location>
        <begin position="908"/>
        <end position="929"/>
    </location>
</feature>
<dbReference type="Gene3D" id="3.40.50.150">
    <property type="entry name" value="Vaccinia Virus protein VP39"/>
    <property type="match status" value="1"/>
</dbReference>
<dbReference type="InterPro" id="IPR011990">
    <property type="entry name" value="TPR-like_helical_dom_sf"/>
</dbReference>
<feature type="transmembrane region" description="Helical" evidence="8">
    <location>
        <begin position="745"/>
        <end position="767"/>
    </location>
</feature>
<dbReference type="InterPro" id="IPR001763">
    <property type="entry name" value="Rhodanese-like_dom"/>
</dbReference>
<keyword evidence="3" id="KW-0949">S-adenosyl-L-methionine</keyword>
<dbReference type="GO" id="GO:0008171">
    <property type="term" value="F:O-methyltransferase activity"/>
    <property type="evidence" value="ECO:0007669"/>
    <property type="project" value="InterPro"/>
</dbReference>
<sequence length="1665" mass="185115">MAMRFMNGLSSIMNALGSPSALKIIVETLGFQHLDLDVTVPRVAIFRDAIVDLFDMELGPRFNSKARAGLSAIMNYVGGAFIYIRREYAGRIRIINSSWRTANNKADDEGFKEEEVKAEGQEEGQQHSQPEARQTGEDIHKAKSVEKPRETSGKISTQVQVPRTFSEMFLFNAAVMGFGNSMWMHLVLEQFDNMVTNVANSYRLQEECDVLSLVLAQYEGEIILVEFKAVMLASLRSLVPKDWDSAHEVAWNWFWENVERMLRSQMGKPAAQQKALEHMIMCLTEDNLIYLRREIYKRFFTLAPAGQDHFKQSTTRLYWIADKVMEMTTEMYRVPKKLVEDISALGLRHVGYGIPTEFFAPFVSAAVDAVKSIDPEELAQEAFRWSLTLVSKILVRTILEGSTIVMKAINTNDAKQLKKAISVSPRGKRASELLNITVGTQSISPLYWAIESGSLNTAKAMLEDLLVIRADRDNYYYGCDQLFLRHPEIIHKLNSDAPNLLPTLLDGLIWRSRLIYNGQRRVNYYVKHLVQDSEGYFNSALGWIVEGQDPKIICHDVVVLFSDMLWSGLAGHSFLLGRCYFLFSLAVFITGQSVLPQLHQDPASQSDAERIGIFACRIFIYVFSMGQLLISQVRCLIGDCREGNIVRLFGCLPFPQYLTSMMQVGNLALMLCLLILCTQDPIFHCMGKGEGPLFTQHCGQEQSEVYATVSMAAMLLYWALLLDLTIFSMQISAFTLVCGRVLSELGLFVGSLIFLIITFSSSISALNHTCSDFTNIPVGALSLMEISLGMFPSEHFDEIQQEVAVLLTVSLFIIVVIIFLLNLLVAQLNGAYGAVYDDMVGYARLTRGSIIVTALEGISTKRWHKYLETLRFEERLEFNEGDVGLAGGIQVTEPANEHPTTVENIRRFGGSTSPAMPWPADDHEKHGDEAEDKLDRLEKIILRATKKMSGKKRGTNQGSSMASGVSQQSGGSSQASSRLRRHRVALAAVTPALLALARKSSSGGAAQADFLKVLRRKRASLEEAEAAASGLRVAGHLSGVRGYSSAIVASSKGRKWQLALQLFDEMLECGLRPTASAFAACEAACDEGGQPALAARVRESAGADGLRPKVAPGKVALQEASSGVLYSKGALCTRFRQKDAAPERLTEAAELLRSGGHFEETLSYTTALRNCEHGHHWEWALSLLDEMPARKVEQDVVTYNVAIAACGRAQQWERSLLLLEGMPRVSIDPDFETYQAASLACSRNNEWEKALSFLAIAQSLKVANAESWHIGMMACASAGAWEATLEMLDCAGSDGSPKDVSRDLMCYGVALYACMEAGRWPLCLSLLERMRREEVEADQVALACATQACRDGRNADAADDIVSEMRLKKMNFNIAEVLNEATVAVDFPEVRSPVPIGALRPMAQKEVSLYKWIRQRATPGDVSSVIQVIEEFAEERSWLKIQGEQKKELLEASLRPEDRIVEFGCYVGYSSMVMAKKLRELGGHGSVTTCEVDAANAYVARGVLQFAGVEGEVQVRVGCACDWVATGQLGTIDFLLLDHRGTIYHEDLHAAEPSLSEDAVVFADNVLYPGAPLFLHYIDVQGYEIEIHELKEFKRPDLDDWVVKCRPPPAAERKEMPESTPAEFRRLSAEVDAISWRSQEQKVDWVAFQERLKPVFYAWKEEKGL</sequence>
<feature type="compositionally biased region" description="Basic and acidic residues" evidence="7">
    <location>
        <begin position="134"/>
        <end position="152"/>
    </location>
</feature>
<proteinExistence type="inferred from homology"/>